<dbReference type="Pfam" id="PF11738">
    <property type="entry name" value="DUF3298"/>
    <property type="match status" value="1"/>
</dbReference>
<dbReference type="EMBL" id="LAZR01012076">
    <property type="protein sequence ID" value="KKM44224.1"/>
    <property type="molecule type" value="Genomic_DNA"/>
</dbReference>
<proteinExistence type="predicted"/>
<evidence type="ECO:0000259" key="2">
    <source>
        <dbReference type="Pfam" id="PF13739"/>
    </source>
</evidence>
<protein>
    <recommendedName>
        <fullName evidence="4">Deacetylase PdaC domain-containing protein</fullName>
    </recommendedName>
</protein>
<feature type="domain" description="DUF3298" evidence="1">
    <location>
        <begin position="163"/>
        <end position="247"/>
    </location>
</feature>
<organism evidence="3">
    <name type="scientific">marine sediment metagenome</name>
    <dbReference type="NCBI Taxonomy" id="412755"/>
    <lineage>
        <taxon>unclassified sequences</taxon>
        <taxon>metagenomes</taxon>
        <taxon>ecological metagenomes</taxon>
    </lineage>
</organism>
<dbReference type="InterPro" id="IPR021729">
    <property type="entry name" value="DUF3298"/>
</dbReference>
<evidence type="ECO:0008006" key="4">
    <source>
        <dbReference type="Google" id="ProtNLM"/>
    </source>
</evidence>
<evidence type="ECO:0000313" key="3">
    <source>
        <dbReference type="EMBL" id="KKM44224.1"/>
    </source>
</evidence>
<dbReference type="InterPro" id="IPR037126">
    <property type="entry name" value="PdaC/RsiV-like_sf"/>
</dbReference>
<dbReference type="Gene3D" id="3.90.640.20">
    <property type="entry name" value="Heat-shock cognate protein, ATPase"/>
    <property type="match status" value="1"/>
</dbReference>
<reference evidence="3" key="1">
    <citation type="journal article" date="2015" name="Nature">
        <title>Complex archaea that bridge the gap between prokaryotes and eukaryotes.</title>
        <authorList>
            <person name="Spang A."/>
            <person name="Saw J.H."/>
            <person name="Jorgensen S.L."/>
            <person name="Zaremba-Niedzwiedzka K."/>
            <person name="Martijn J."/>
            <person name="Lind A.E."/>
            <person name="van Eijk R."/>
            <person name="Schleper C."/>
            <person name="Guy L."/>
            <person name="Ettema T.J."/>
        </authorList>
    </citation>
    <scope>NUCLEOTIDE SEQUENCE</scope>
</reference>
<evidence type="ECO:0000259" key="1">
    <source>
        <dbReference type="Pfam" id="PF11738"/>
    </source>
</evidence>
<dbReference type="Pfam" id="PF13739">
    <property type="entry name" value="PdaC"/>
    <property type="match status" value="1"/>
</dbReference>
<dbReference type="Gene3D" id="3.30.565.40">
    <property type="entry name" value="Fervidobacterium nodosum Rt17-B1 like"/>
    <property type="match status" value="1"/>
</dbReference>
<dbReference type="InterPro" id="IPR025303">
    <property type="entry name" value="PdaC"/>
</dbReference>
<accession>A0A0F9J8A5</accession>
<comment type="caution">
    <text evidence="3">The sequence shown here is derived from an EMBL/GenBank/DDBJ whole genome shotgun (WGS) entry which is preliminary data.</text>
</comment>
<gene>
    <name evidence="3" type="ORF">LCGC14_1561820</name>
</gene>
<feature type="domain" description="Deacetylase PdaC" evidence="2">
    <location>
        <begin position="46"/>
        <end position="144"/>
    </location>
</feature>
<name>A0A0F9J8A5_9ZZZZ</name>
<dbReference type="AlphaFoldDB" id="A0A0F9J8A5"/>
<sequence>MKNRKFLILSISTVCLLSMVLLLASGAHGAKQPFISSLPVNIESIQESDSFFSIRAEYPQFQTADPDFNQEIATLISGKIDSFKKQSLDNWKARLDTMPADEPVPKDPEQPFEFIASWQAAQLNNTYLSLVIKIYYFTGGAHGNEEIQAFNYDIVKKKKIGIEDFFVSPPEALKEISKISAQDITSQLQSRQWKIDDNLKEMLNQGTAPVFDNFKNFNFDSHNLILYFQKYQVAPGAVGSLTVTISRQVLEQNSLQSDYLK</sequence>